<sequence length="128" mass="13736">MSSDRPGVATREELTALVDSAGDKLVVVDLRNPDAAVEPEDQVTLAIAALPSADNRPQAIHAVWDRSNDTMPLDSLETLPKDTPIITHCGAGGRGQKAKEYLQLKGFTNVLNGGGPKDTELWEVYGKK</sequence>
<feature type="domain" description="Rhodanese" evidence="1">
    <location>
        <begin position="21"/>
        <end position="119"/>
    </location>
</feature>
<keyword evidence="3" id="KW-1185">Reference proteome</keyword>
<organism evidence="2 3">
    <name type="scientific">Nitzschia inconspicua</name>
    <dbReference type="NCBI Taxonomy" id="303405"/>
    <lineage>
        <taxon>Eukaryota</taxon>
        <taxon>Sar</taxon>
        <taxon>Stramenopiles</taxon>
        <taxon>Ochrophyta</taxon>
        <taxon>Bacillariophyta</taxon>
        <taxon>Bacillariophyceae</taxon>
        <taxon>Bacillariophycidae</taxon>
        <taxon>Bacillariales</taxon>
        <taxon>Bacillariaceae</taxon>
        <taxon>Nitzschia</taxon>
    </lineage>
</organism>
<dbReference type="EMBL" id="JAGRRH010000011">
    <property type="protein sequence ID" value="KAG7362474.1"/>
    <property type="molecule type" value="Genomic_DNA"/>
</dbReference>
<gene>
    <name evidence="2" type="ORF">IV203_025358</name>
</gene>
<evidence type="ECO:0000259" key="1">
    <source>
        <dbReference type="PROSITE" id="PS50206"/>
    </source>
</evidence>
<dbReference type="AlphaFoldDB" id="A0A9K3PZ46"/>
<comment type="caution">
    <text evidence="2">The sequence shown here is derived from an EMBL/GenBank/DDBJ whole genome shotgun (WGS) entry which is preliminary data.</text>
</comment>
<protein>
    <recommendedName>
        <fullName evidence="1">Rhodanese domain-containing protein</fullName>
    </recommendedName>
</protein>
<reference evidence="2" key="1">
    <citation type="journal article" date="2021" name="Sci. Rep.">
        <title>Diploid genomic architecture of Nitzschia inconspicua, an elite biomass production diatom.</title>
        <authorList>
            <person name="Oliver A."/>
            <person name="Podell S."/>
            <person name="Pinowska A."/>
            <person name="Traller J.C."/>
            <person name="Smith S.R."/>
            <person name="McClure R."/>
            <person name="Beliaev A."/>
            <person name="Bohutskyi P."/>
            <person name="Hill E.A."/>
            <person name="Rabines A."/>
            <person name="Zheng H."/>
            <person name="Allen L.Z."/>
            <person name="Kuo A."/>
            <person name="Grigoriev I.V."/>
            <person name="Allen A.E."/>
            <person name="Hazlebeck D."/>
            <person name="Allen E.E."/>
        </authorList>
    </citation>
    <scope>NUCLEOTIDE SEQUENCE</scope>
    <source>
        <strain evidence="2">Hildebrandi</strain>
    </source>
</reference>
<dbReference type="PROSITE" id="PS50206">
    <property type="entry name" value="RHODANESE_3"/>
    <property type="match status" value="1"/>
</dbReference>
<accession>A0A9K3PZ46</accession>
<proteinExistence type="predicted"/>
<dbReference type="Pfam" id="PF00581">
    <property type="entry name" value="Rhodanese"/>
    <property type="match status" value="1"/>
</dbReference>
<dbReference type="InterPro" id="IPR001763">
    <property type="entry name" value="Rhodanese-like_dom"/>
</dbReference>
<dbReference type="CDD" id="cd00158">
    <property type="entry name" value="RHOD"/>
    <property type="match status" value="1"/>
</dbReference>
<dbReference type="Proteomes" id="UP000693970">
    <property type="component" value="Unassembled WGS sequence"/>
</dbReference>
<reference evidence="2" key="2">
    <citation type="submission" date="2021-04" db="EMBL/GenBank/DDBJ databases">
        <authorList>
            <person name="Podell S."/>
        </authorList>
    </citation>
    <scope>NUCLEOTIDE SEQUENCE</scope>
    <source>
        <strain evidence="2">Hildebrandi</strain>
    </source>
</reference>
<evidence type="ECO:0000313" key="2">
    <source>
        <dbReference type="EMBL" id="KAG7362474.1"/>
    </source>
</evidence>
<evidence type="ECO:0000313" key="3">
    <source>
        <dbReference type="Proteomes" id="UP000693970"/>
    </source>
</evidence>
<name>A0A9K3PZ46_9STRA</name>
<dbReference type="OrthoDB" id="566238at2759"/>